<gene>
    <name evidence="1" type="ORF">BN137_276</name>
</gene>
<dbReference type="NCBIfam" id="NF007894">
    <property type="entry name" value="PRK10598.1"/>
    <property type="match status" value="1"/>
</dbReference>
<dbReference type="AlphaFoldDB" id="K7ZXG4"/>
<dbReference type="InterPro" id="IPR010835">
    <property type="entry name" value="DUF1439"/>
</dbReference>
<dbReference type="EMBL" id="CAKW01000010">
    <property type="protein sequence ID" value="CCJ70941.1"/>
    <property type="molecule type" value="Genomic_DNA"/>
</dbReference>
<reference evidence="1" key="1">
    <citation type="submission" date="2012-07" db="EMBL/GenBank/DDBJ databases">
        <authorList>
            <person name="Cummings C."/>
        </authorList>
    </citation>
    <scope>NUCLEOTIDE SEQUENCE</scope>
    <source>
        <strain evidence="1">1330</strain>
    </source>
</reference>
<dbReference type="Pfam" id="PF07273">
    <property type="entry name" value="DUF1439"/>
    <property type="match status" value="1"/>
</dbReference>
<protein>
    <submittedName>
        <fullName evidence="1">Putative lipoprotein yceB</fullName>
    </submittedName>
</protein>
<organism evidence="1 2">
    <name type="scientific">Cronobacter condimenti 1330</name>
    <dbReference type="NCBI Taxonomy" id="1073999"/>
    <lineage>
        <taxon>Bacteria</taxon>
        <taxon>Pseudomonadati</taxon>
        <taxon>Pseudomonadota</taxon>
        <taxon>Gammaproteobacteria</taxon>
        <taxon>Enterobacterales</taxon>
        <taxon>Enterobacteriaceae</taxon>
        <taxon>Cronobacter</taxon>
    </lineage>
</organism>
<name>K7ZXG4_9ENTR</name>
<accession>K7ZXG4</accession>
<keyword evidence="1" id="KW-0449">Lipoprotein</keyword>
<proteinExistence type="predicted"/>
<dbReference type="STRING" id="1073999.AFK62_07660"/>
<evidence type="ECO:0000313" key="2">
    <source>
        <dbReference type="Proteomes" id="UP000009340"/>
    </source>
</evidence>
<evidence type="ECO:0000313" key="1">
    <source>
        <dbReference type="EMBL" id="CCJ70941.1"/>
    </source>
</evidence>
<dbReference type="Gene3D" id="3.15.10.40">
    <property type="entry name" value="Uncharacterised protein PF07273, DUF1439"/>
    <property type="match status" value="1"/>
</dbReference>
<dbReference type="Proteomes" id="UP000009340">
    <property type="component" value="Unassembled WGS sequence"/>
</dbReference>
<dbReference type="eggNOG" id="ENOG502Z7KF">
    <property type="taxonomic scope" value="Bacteria"/>
</dbReference>
<comment type="caution">
    <text evidence="1">The sequence shown here is derived from an EMBL/GenBank/DDBJ whole genome shotgun (WGS) entry which is preliminary data.</text>
</comment>
<sequence>MPLPLAGHPPLCQDRPTAPEGKLMKKMFVAAALIVSGLLVGCNQLAQYTVTEQDINQALAKRNNYAKDIGLPGVADAHIVLTNLNSAIGREEPNKITLTGDASLDMTSLFGNQKALVKLKLKALPTFDKEKGAIYLREMEVVDSSITPDKMAPVLSTLMPYLNKSLRSYFEQRPAYVLSEDRTKGEALAKKFAKGLEVKPGEIVIPLTD</sequence>